<dbReference type="InterPro" id="IPR012337">
    <property type="entry name" value="RNaseH-like_sf"/>
</dbReference>
<dbReference type="KEGG" id="bvg:104889780"/>
<proteinExistence type="predicted"/>
<dbReference type="PANTHER" id="PTHR13620:SF109">
    <property type="entry name" value="3'-5' EXONUCLEASE"/>
    <property type="match status" value="1"/>
</dbReference>
<dbReference type="InterPro" id="IPR036397">
    <property type="entry name" value="RNaseH_sf"/>
</dbReference>
<dbReference type="FunFam" id="3.30.420.10:FF:000114">
    <property type="entry name" value="Werner Syndrome-like exonuclease"/>
    <property type="match status" value="1"/>
</dbReference>
<evidence type="ECO:0000256" key="10">
    <source>
        <dbReference type="SAM" id="MobiDB-lite"/>
    </source>
</evidence>
<feature type="domain" description="3'-5' exonuclease" evidence="11">
    <location>
        <begin position="149"/>
        <end position="334"/>
    </location>
</feature>
<dbReference type="GO" id="GO:0008408">
    <property type="term" value="F:3'-5' exonuclease activity"/>
    <property type="evidence" value="ECO:0007669"/>
    <property type="project" value="InterPro"/>
</dbReference>
<reference evidence="12 13" key="1">
    <citation type="journal article" date="2014" name="Nature">
        <title>The genome of the recently domesticated crop plant sugar beet (Beta vulgaris).</title>
        <authorList>
            <person name="Dohm J.C."/>
            <person name="Minoche A.E."/>
            <person name="Holtgrawe D."/>
            <person name="Capella-Gutierrez S."/>
            <person name="Zakrzewski F."/>
            <person name="Tafer H."/>
            <person name="Rupp O."/>
            <person name="Sorensen T.R."/>
            <person name="Stracke R."/>
            <person name="Reinhardt R."/>
            <person name="Goesmann A."/>
            <person name="Kraft T."/>
            <person name="Schulz B."/>
            <person name="Stadler P.F."/>
            <person name="Schmidt T."/>
            <person name="Gabaldon T."/>
            <person name="Lehrach H."/>
            <person name="Weisshaar B."/>
            <person name="Himmelbauer H."/>
        </authorList>
    </citation>
    <scope>NUCLEOTIDE SEQUENCE [LARGE SCALE GENOMIC DNA]</scope>
    <source>
        <tissue evidence="12">Taproot</tissue>
    </source>
</reference>
<gene>
    <name evidence="12" type="ORF">BVRB_3g065530</name>
</gene>
<dbReference type="SUPFAM" id="SSF53098">
    <property type="entry name" value="Ribonuclease H-like"/>
    <property type="match status" value="1"/>
</dbReference>
<feature type="compositionally biased region" description="Basic and acidic residues" evidence="10">
    <location>
        <begin position="1"/>
        <end position="10"/>
    </location>
</feature>
<evidence type="ECO:0000256" key="5">
    <source>
        <dbReference type="ARBA" id="ARBA00022839"/>
    </source>
</evidence>
<evidence type="ECO:0000256" key="6">
    <source>
        <dbReference type="ARBA" id="ARBA00022842"/>
    </source>
</evidence>
<evidence type="ECO:0000256" key="9">
    <source>
        <dbReference type="ARBA" id="ARBA00042761"/>
    </source>
</evidence>
<feature type="region of interest" description="Disordered" evidence="10">
    <location>
        <begin position="61"/>
        <end position="116"/>
    </location>
</feature>
<dbReference type="GO" id="GO:0005634">
    <property type="term" value="C:nucleus"/>
    <property type="evidence" value="ECO:0007669"/>
    <property type="project" value="UniProtKB-SubCell"/>
</dbReference>
<keyword evidence="7" id="KW-0539">Nucleus</keyword>
<dbReference type="SMART" id="SM00474">
    <property type="entry name" value="35EXOc"/>
    <property type="match status" value="1"/>
</dbReference>
<keyword evidence="5" id="KW-0269">Exonuclease</keyword>
<dbReference type="AlphaFoldDB" id="A0A0J8CS06"/>
<keyword evidence="2" id="KW-0540">Nuclease</keyword>
<evidence type="ECO:0000256" key="7">
    <source>
        <dbReference type="ARBA" id="ARBA00023242"/>
    </source>
</evidence>
<evidence type="ECO:0000256" key="8">
    <source>
        <dbReference type="ARBA" id="ARBA00040531"/>
    </source>
</evidence>
<dbReference type="CDD" id="cd06141">
    <property type="entry name" value="WRN_exo"/>
    <property type="match status" value="1"/>
</dbReference>
<feature type="compositionally biased region" description="Low complexity" evidence="10">
    <location>
        <begin position="61"/>
        <end position="84"/>
    </location>
</feature>
<accession>A0A0J8CS06</accession>
<evidence type="ECO:0000256" key="2">
    <source>
        <dbReference type="ARBA" id="ARBA00022722"/>
    </source>
</evidence>
<dbReference type="eggNOG" id="KOG4373">
    <property type="taxonomic scope" value="Eukaryota"/>
</dbReference>
<feature type="compositionally biased region" description="Polar residues" evidence="10">
    <location>
        <begin position="104"/>
        <end position="116"/>
    </location>
</feature>
<evidence type="ECO:0000256" key="4">
    <source>
        <dbReference type="ARBA" id="ARBA00022801"/>
    </source>
</evidence>
<evidence type="ECO:0000313" key="12">
    <source>
        <dbReference type="EMBL" id="KMT14829.1"/>
    </source>
</evidence>
<dbReference type="Gramene" id="KMT14829">
    <property type="protein sequence ID" value="KMT14829"/>
    <property type="gene ID" value="BVRB_3g065530"/>
</dbReference>
<keyword evidence="3" id="KW-0479">Metal-binding</keyword>
<organism evidence="12 13">
    <name type="scientific">Beta vulgaris subsp. vulgaris</name>
    <name type="common">Beet</name>
    <dbReference type="NCBI Taxonomy" id="3555"/>
    <lineage>
        <taxon>Eukaryota</taxon>
        <taxon>Viridiplantae</taxon>
        <taxon>Streptophyta</taxon>
        <taxon>Embryophyta</taxon>
        <taxon>Tracheophyta</taxon>
        <taxon>Spermatophyta</taxon>
        <taxon>Magnoliopsida</taxon>
        <taxon>eudicotyledons</taxon>
        <taxon>Gunneridae</taxon>
        <taxon>Pentapetalae</taxon>
        <taxon>Caryophyllales</taxon>
        <taxon>Chenopodiaceae</taxon>
        <taxon>Betoideae</taxon>
        <taxon>Beta</taxon>
    </lineage>
</organism>
<evidence type="ECO:0000259" key="11">
    <source>
        <dbReference type="SMART" id="SM00474"/>
    </source>
</evidence>
<dbReference type="PANTHER" id="PTHR13620">
    <property type="entry name" value="3-5 EXONUCLEASE"/>
    <property type="match status" value="1"/>
</dbReference>
<keyword evidence="4" id="KW-0378">Hydrolase</keyword>
<comment type="subcellular location">
    <subcellularLocation>
        <location evidence="1">Nucleus</location>
    </subcellularLocation>
</comment>
<evidence type="ECO:0000256" key="1">
    <source>
        <dbReference type="ARBA" id="ARBA00004123"/>
    </source>
</evidence>
<evidence type="ECO:0000313" key="13">
    <source>
        <dbReference type="Proteomes" id="UP000035740"/>
    </source>
</evidence>
<keyword evidence="13" id="KW-1185">Reference proteome</keyword>
<dbReference type="EMBL" id="KQ090066">
    <property type="protein sequence ID" value="KMT14829.1"/>
    <property type="molecule type" value="Genomic_DNA"/>
</dbReference>
<dbReference type="GO" id="GO:0046872">
    <property type="term" value="F:metal ion binding"/>
    <property type="evidence" value="ECO:0007669"/>
    <property type="project" value="UniProtKB-KW"/>
</dbReference>
<dbReference type="InterPro" id="IPR002562">
    <property type="entry name" value="3'-5'_exonuclease_dom"/>
</dbReference>
<dbReference type="OMA" id="HIVYSRT"/>
<dbReference type="GO" id="GO:0006139">
    <property type="term" value="P:nucleobase-containing compound metabolic process"/>
    <property type="evidence" value="ECO:0007669"/>
    <property type="project" value="InterPro"/>
</dbReference>
<dbReference type="Pfam" id="PF01612">
    <property type="entry name" value="DNA_pol_A_exo1"/>
    <property type="match status" value="1"/>
</dbReference>
<name>A0A0J8CS06_BETVV</name>
<dbReference type="Gene3D" id="3.30.420.10">
    <property type="entry name" value="Ribonuclease H-like superfamily/Ribonuclease H"/>
    <property type="match status" value="1"/>
</dbReference>
<dbReference type="Proteomes" id="UP000035740">
    <property type="component" value="Chromosome 3"/>
</dbReference>
<dbReference type="GO" id="GO:0003676">
    <property type="term" value="F:nucleic acid binding"/>
    <property type="evidence" value="ECO:0007669"/>
    <property type="project" value="InterPro"/>
</dbReference>
<dbReference type="InterPro" id="IPR051132">
    <property type="entry name" value="3-5_Exonuclease_domain"/>
</dbReference>
<dbReference type="OrthoDB" id="1920326at2759"/>
<keyword evidence="6" id="KW-0460">Magnesium</keyword>
<evidence type="ECO:0000256" key="3">
    <source>
        <dbReference type="ARBA" id="ARBA00022723"/>
    </source>
</evidence>
<feature type="region of interest" description="Disordered" evidence="10">
    <location>
        <begin position="1"/>
        <end position="20"/>
    </location>
</feature>
<protein>
    <recommendedName>
        <fullName evidence="8">3'-5' exonuclease</fullName>
    </recommendedName>
    <alternativeName>
        <fullName evidence="9">Werner Syndrome-like exonuclease</fullName>
    </alternativeName>
</protein>
<sequence length="342" mass="37784">MNSSSEEPHLSPKTVTTKTAVTSTTTTIIQFETVVDDWDKPFSNEELDAIEAAFEAATSTTVTIKSSSSTSSSLKTPRSSSSANNEEDDSNGRTKFRRRLPGSISCSNGELGSPQTSRSFTLTPCYGIRNFQQGNVKMKYPAMNFGGRIVYSRTMEEVEEATLQILKMLEAKKRETGRAVIGLDIEWKPSFVRGIPQGKAAVMQICGDMTHCYVLHIIHSGIPGSLQSLLEDSEFIKVGVGIDNDAVKVFHDHNVSIKAVEDLSILANQKLGGLKQWSLSSLVETFTCKQLLKPKKIRLGNWEADFLSKPQLKYAATDAFASWNLYEVLKSYPDLPQNKPEN</sequence>